<proteinExistence type="inferred from homology"/>
<dbReference type="InterPro" id="IPR036396">
    <property type="entry name" value="Cyt_P450_sf"/>
</dbReference>
<dbReference type="PRINTS" id="PR00463">
    <property type="entry name" value="EP450I"/>
</dbReference>
<dbReference type="GO" id="GO:0005789">
    <property type="term" value="C:endoplasmic reticulum membrane"/>
    <property type="evidence" value="ECO:0007669"/>
    <property type="project" value="UniProtKB-SubCell"/>
</dbReference>
<dbReference type="STRING" id="6945.B7PGZ7"/>
<dbReference type="HOGENOM" id="CLU_001570_5_7_1"/>
<keyword evidence="11 14" id="KW-0503">Monooxygenase</keyword>
<dbReference type="VEuPathDB" id="VectorBase:ISCI018384"/>
<dbReference type="Gene3D" id="1.10.630.10">
    <property type="entry name" value="Cytochrome P450"/>
    <property type="match status" value="1"/>
</dbReference>
<dbReference type="EMBL" id="ABJB010510724">
    <property type="status" value="NOT_ANNOTATED_CDS"/>
    <property type="molecule type" value="Genomic_DNA"/>
</dbReference>
<dbReference type="AlphaFoldDB" id="B7PGZ7"/>
<dbReference type="PANTHER" id="PTHR24292:SF54">
    <property type="entry name" value="CYP9F3-RELATED"/>
    <property type="match status" value="1"/>
</dbReference>
<comment type="subcellular location">
    <subcellularLocation>
        <location evidence="3">Endoplasmic reticulum membrane</location>
        <topology evidence="3">Peripheral membrane protein</topology>
    </subcellularLocation>
    <subcellularLocation>
        <location evidence="2">Microsome membrane</location>
        <topology evidence="2">Peripheral membrane protein</topology>
    </subcellularLocation>
</comment>
<keyword evidence="10 13" id="KW-0408">Iron</keyword>
<evidence type="ECO:0000256" key="3">
    <source>
        <dbReference type="ARBA" id="ARBA00004406"/>
    </source>
</evidence>
<dbReference type="PANTHER" id="PTHR24292">
    <property type="entry name" value="CYTOCHROME P450"/>
    <property type="match status" value="1"/>
</dbReference>
<dbReference type="InParanoid" id="B7PGZ7"/>
<evidence type="ECO:0000313" key="16">
    <source>
        <dbReference type="EnsemblMetazoa" id="ISCW018384-PA"/>
    </source>
</evidence>
<keyword evidence="9 14" id="KW-0560">Oxidoreductase</keyword>
<evidence type="ECO:0000256" key="10">
    <source>
        <dbReference type="ARBA" id="ARBA00023004"/>
    </source>
</evidence>
<evidence type="ECO:0000256" key="2">
    <source>
        <dbReference type="ARBA" id="ARBA00004174"/>
    </source>
</evidence>
<reference evidence="16" key="2">
    <citation type="submission" date="2020-05" db="UniProtKB">
        <authorList>
            <consortium name="EnsemblMetazoa"/>
        </authorList>
    </citation>
    <scope>IDENTIFICATION</scope>
    <source>
        <strain evidence="16">wikel</strain>
    </source>
</reference>
<evidence type="ECO:0000256" key="9">
    <source>
        <dbReference type="ARBA" id="ARBA00023002"/>
    </source>
</evidence>
<keyword evidence="17" id="KW-1185">Reference proteome</keyword>
<dbReference type="SUPFAM" id="SSF48264">
    <property type="entry name" value="Cytochrome P450"/>
    <property type="match status" value="1"/>
</dbReference>
<evidence type="ECO:0000313" key="15">
    <source>
        <dbReference type="EMBL" id="EEC05869.1"/>
    </source>
</evidence>
<dbReference type="GO" id="GO:0020037">
    <property type="term" value="F:heme binding"/>
    <property type="evidence" value="ECO:0007669"/>
    <property type="project" value="InterPro"/>
</dbReference>
<keyword evidence="7" id="KW-0256">Endoplasmic reticulum</keyword>
<dbReference type="Pfam" id="PF00067">
    <property type="entry name" value="p450"/>
    <property type="match status" value="1"/>
</dbReference>
<dbReference type="GO" id="GO:0005506">
    <property type="term" value="F:iron ion binding"/>
    <property type="evidence" value="ECO:0007669"/>
    <property type="project" value="InterPro"/>
</dbReference>
<comment type="similarity">
    <text evidence="4 14">Belongs to the cytochrome P450 family.</text>
</comment>
<dbReference type="EMBL" id="DS710083">
    <property type="protein sequence ID" value="EEC05869.1"/>
    <property type="molecule type" value="Genomic_DNA"/>
</dbReference>
<dbReference type="Proteomes" id="UP000001555">
    <property type="component" value="Unassembled WGS sequence"/>
</dbReference>
<evidence type="ECO:0000256" key="5">
    <source>
        <dbReference type="ARBA" id="ARBA00022617"/>
    </source>
</evidence>
<keyword evidence="6 13" id="KW-0479">Metal-binding</keyword>
<evidence type="ECO:0000313" key="17">
    <source>
        <dbReference type="Proteomes" id="UP000001555"/>
    </source>
</evidence>
<keyword evidence="5 13" id="KW-0349">Heme</keyword>
<evidence type="ECO:0000256" key="1">
    <source>
        <dbReference type="ARBA" id="ARBA00001971"/>
    </source>
</evidence>
<dbReference type="EC" id="5.3.99.5" evidence="15"/>
<organism>
    <name type="scientific">Ixodes scapularis</name>
    <name type="common">Black-legged tick</name>
    <name type="synonym">Deer tick</name>
    <dbReference type="NCBI Taxonomy" id="6945"/>
    <lineage>
        <taxon>Eukaryota</taxon>
        <taxon>Metazoa</taxon>
        <taxon>Ecdysozoa</taxon>
        <taxon>Arthropoda</taxon>
        <taxon>Chelicerata</taxon>
        <taxon>Arachnida</taxon>
        <taxon>Acari</taxon>
        <taxon>Parasitiformes</taxon>
        <taxon>Ixodida</taxon>
        <taxon>Ixodoidea</taxon>
        <taxon>Ixodidae</taxon>
        <taxon>Ixodinae</taxon>
        <taxon>Ixodes</taxon>
    </lineage>
</organism>
<dbReference type="InterPro" id="IPR002401">
    <property type="entry name" value="Cyt_P450_E_grp-I"/>
</dbReference>
<evidence type="ECO:0000256" key="4">
    <source>
        <dbReference type="ARBA" id="ARBA00010617"/>
    </source>
</evidence>
<evidence type="ECO:0000256" key="6">
    <source>
        <dbReference type="ARBA" id="ARBA00022723"/>
    </source>
</evidence>
<gene>
    <name evidence="15" type="ORF">IscW_ISCW018384</name>
</gene>
<dbReference type="InterPro" id="IPR001128">
    <property type="entry name" value="Cyt_P450"/>
</dbReference>
<sequence length="107" mass="12310">MSIEIPIHGMHHDPEFFPEPDCFKPERFLPENKHALVPYTYQAFGVGPRNCVGQRMGMLQTKATLACLLRKIKFQRCSETQVPFKLQARSLILQPTETVKLRCVPRA</sequence>
<dbReference type="InterPro" id="IPR017972">
    <property type="entry name" value="Cyt_P450_CS"/>
</dbReference>
<dbReference type="InterPro" id="IPR050476">
    <property type="entry name" value="Insect_CytP450_Detox"/>
</dbReference>
<dbReference type="VEuPathDB" id="VectorBase:ISCW018384"/>
<dbReference type="GO" id="GO:0004497">
    <property type="term" value="F:monooxygenase activity"/>
    <property type="evidence" value="ECO:0007669"/>
    <property type="project" value="UniProtKB-KW"/>
</dbReference>
<evidence type="ECO:0000256" key="8">
    <source>
        <dbReference type="ARBA" id="ARBA00022848"/>
    </source>
</evidence>
<evidence type="ECO:0000256" key="11">
    <source>
        <dbReference type="ARBA" id="ARBA00023033"/>
    </source>
</evidence>
<evidence type="ECO:0000256" key="14">
    <source>
        <dbReference type="RuleBase" id="RU000461"/>
    </source>
</evidence>
<dbReference type="GO" id="GO:0016705">
    <property type="term" value="F:oxidoreductase activity, acting on paired donors, with incorporation or reduction of molecular oxygen"/>
    <property type="evidence" value="ECO:0007669"/>
    <property type="project" value="InterPro"/>
</dbReference>
<comment type="cofactor">
    <cofactor evidence="1 13">
        <name>heme</name>
        <dbReference type="ChEBI" id="CHEBI:30413"/>
    </cofactor>
</comment>
<keyword evidence="8" id="KW-0492">Microsome</keyword>
<accession>B7PGZ7</accession>
<dbReference type="EnsemblMetazoa" id="ISCW018384-RA">
    <property type="protein sequence ID" value="ISCW018384-PA"/>
    <property type="gene ID" value="ISCW018384"/>
</dbReference>
<dbReference type="GO" id="GO:0004796">
    <property type="term" value="F:thromboxane-A synthase activity"/>
    <property type="evidence" value="ECO:0007669"/>
    <property type="project" value="UniProtKB-EC"/>
</dbReference>
<evidence type="ECO:0000256" key="12">
    <source>
        <dbReference type="ARBA" id="ARBA00023136"/>
    </source>
</evidence>
<feature type="binding site" description="axial binding residue" evidence="13">
    <location>
        <position position="51"/>
    </location>
    <ligand>
        <name>heme</name>
        <dbReference type="ChEBI" id="CHEBI:30413"/>
    </ligand>
    <ligandPart>
        <name>Fe</name>
        <dbReference type="ChEBI" id="CHEBI:18248"/>
    </ligandPart>
</feature>
<evidence type="ECO:0000256" key="13">
    <source>
        <dbReference type="PIRSR" id="PIRSR602401-1"/>
    </source>
</evidence>
<evidence type="ECO:0000256" key="7">
    <source>
        <dbReference type="ARBA" id="ARBA00022824"/>
    </source>
</evidence>
<dbReference type="PaxDb" id="6945-B7PGZ7"/>
<protein>
    <submittedName>
        <fullName evidence="15 16">Cytochrome P450, putative</fullName>
        <ecNumber evidence="15">5.3.99.5</ecNumber>
    </submittedName>
</protein>
<keyword evidence="15" id="KW-0413">Isomerase</keyword>
<dbReference type="PROSITE" id="PS00086">
    <property type="entry name" value="CYTOCHROME_P450"/>
    <property type="match status" value="1"/>
</dbReference>
<keyword evidence="12" id="KW-0472">Membrane</keyword>
<name>B7PGZ7_IXOSC</name>
<reference evidence="15 17" key="1">
    <citation type="submission" date="2008-03" db="EMBL/GenBank/DDBJ databases">
        <title>Annotation of Ixodes scapularis.</title>
        <authorList>
            <consortium name="Ixodes scapularis Genome Project Consortium"/>
            <person name="Caler E."/>
            <person name="Hannick L.I."/>
            <person name="Bidwell S."/>
            <person name="Joardar V."/>
            <person name="Thiagarajan M."/>
            <person name="Amedeo P."/>
            <person name="Galinsky K.J."/>
            <person name="Schobel S."/>
            <person name="Inman J."/>
            <person name="Hostetler J."/>
            <person name="Miller J."/>
            <person name="Hammond M."/>
            <person name="Megy K."/>
            <person name="Lawson D."/>
            <person name="Kodira C."/>
            <person name="Sutton G."/>
            <person name="Meyer J."/>
            <person name="Hill C.A."/>
            <person name="Birren B."/>
            <person name="Nene V."/>
            <person name="Collins F."/>
            <person name="Alarcon-Chaidez F."/>
            <person name="Wikel S."/>
            <person name="Strausberg R."/>
        </authorList>
    </citation>
    <scope>NUCLEOTIDE SEQUENCE [LARGE SCALE GENOMIC DNA]</scope>
    <source>
        <strain evidence="17">Wikel</strain>
        <strain evidence="15">Wikel colony</strain>
    </source>
</reference>